<dbReference type="InterPro" id="IPR036116">
    <property type="entry name" value="FN3_sf"/>
</dbReference>
<organism evidence="5">
    <name type="scientific">Thelazia callipaeda</name>
    <name type="common">Oriental eyeworm</name>
    <name type="synonym">Parasitic nematode</name>
    <dbReference type="NCBI Taxonomy" id="103827"/>
    <lineage>
        <taxon>Eukaryota</taxon>
        <taxon>Metazoa</taxon>
        <taxon>Ecdysozoa</taxon>
        <taxon>Nematoda</taxon>
        <taxon>Chromadorea</taxon>
        <taxon>Rhabditida</taxon>
        <taxon>Spirurina</taxon>
        <taxon>Spiruromorpha</taxon>
        <taxon>Thelazioidea</taxon>
        <taxon>Thelaziidae</taxon>
        <taxon>Thelazia</taxon>
    </lineage>
</organism>
<sequence>MLHQQTAKEVLRTSCQDEDKMCELHAVMNSSFIAVKKEQISGHRGEKMKILNINGGYAQVEMSDGNKGYIPTYFLDLNDIPGQNFAQQIRYRRRWYHLVDQNESVLYEDNPTNLLNNISHLSKIVSFLPVDKKLYSSIFLNIHKRPVCIESLQDLKVKLGENIVLACKFFSEEPHTIVWRGPVIAAKRNYNISTNVDGYSILSWKNCLKDDTGQYWAEAENIFGKCHTVSWVTVITAPGKPDFTAHKIINQKSVWLQWNEPNMGNSKEIYYVVEYKQRERDDYKVAIKGITGTSAVITDLNPGFYSFRLYAFNEFFKGKPASPINVLLNSTISQSLSLLSFIADQNNKEKYMDRSKFQQTYTISQIKSKGRFANILEVVNKNDGKKYAAKIFCNDSTLKYDNEKNIEREICLMRCIQHYSFPTFHESFKIADHAVIIMQWLNGPHLLDYIVELGYISEALIQRFCKDLLRALEYIHSYMIPENLLTHISNEVRLVLIDFRSACYDTTKAVVCNDDTIEFSSPEYISHREITTKADIWSFGILLHTLIAGHTPFEDDCEEMMRLKILSNTPLTSEKQNYQIYSLDIISLLKSVITDNARSRLSATDCLQSQWMQSKASQELFLVDYLEDFNEQYKGRIRKAKNKLSDN</sequence>
<dbReference type="InterPro" id="IPR013783">
    <property type="entry name" value="Ig-like_fold"/>
</dbReference>
<accession>A0A0N5CYT0</accession>
<dbReference type="PANTHER" id="PTHR24347">
    <property type="entry name" value="SERINE/THREONINE-PROTEIN KINASE"/>
    <property type="match status" value="1"/>
</dbReference>
<dbReference type="Pfam" id="PF07679">
    <property type="entry name" value="I-set"/>
    <property type="match status" value="1"/>
</dbReference>
<gene>
    <name evidence="3" type="ORF">TCLT_LOCUS5606</name>
</gene>
<feature type="domain" description="Fibronectin type-III" evidence="2">
    <location>
        <begin position="237"/>
        <end position="331"/>
    </location>
</feature>
<evidence type="ECO:0000259" key="2">
    <source>
        <dbReference type="PROSITE" id="PS50853"/>
    </source>
</evidence>
<dbReference type="SMART" id="SM00060">
    <property type="entry name" value="FN3"/>
    <property type="match status" value="1"/>
</dbReference>
<dbReference type="Pfam" id="PF00041">
    <property type="entry name" value="fn3"/>
    <property type="match status" value="1"/>
</dbReference>
<dbReference type="InterPro" id="IPR003961">
    <property type="entry name" value="FN3_dom"/>
</dbReference>
<dbReference type="AlphaFoldDB" id="A0A0N5CYT0"/>
<dbReference type="Proteomes" id="UP000276776">
    <property type="component" value="Unassembled WGS sequence"/>
</dbReference>
<dbReference type="Gene3D" id="1.10.510.10">
    <property type="entry name" value="Transferase(Phosphotransferase) domain 1"/>
    <property type="match status" value="1"/>
</dbReference>
<feature type="domain" description="Protein kinase" evidence="1">
    <location>
        <begin position="361"/>
        <end position="612"/>
    </location>
</feature>
<dbReference type="WBParaSite" id="TCLT_0000561701-mRNA-1">
    <property type="protein sequence ID" value="TCLT_0000561701-mRNA-1"/>
    <property type="gene ID" value="TCLT_0000561701"/>
</dbReference>
<dbReference type="InterPro" id="IPR000719">
    <property type="entry name" value="Prot_kinase_dom"/>
</dbReference>
<dbReference type="STRING" id="103827.A0A0N5CYT0"/>
<dbReference type="PROSITE" id="PS50853">
    <property type="entry name" value="FN3"/>
    <property type="match status" value="1"/>
</dbReference>
<dbReference type="SUPFAM" id="SSF56112">
    <property type="entry name" value="Protein kinase-like (PK-like)"/>
    <property type="match status" value="1"/>
</dbReference>
<reference evidence="3 4" key="2">
    <citation type="submission" date="2018-11" db="EMBL/GenBank/DDBJ databases">
        <authorList>
            <consortium name="Pathogen Informatics"/>
        </authorList>
    </citation>
    <scope>NUCLEOTIDE SEQUENCE [LARGE SCALE GENOMIC DNA]</scope>
</reference>
<evidence type="ECO:0000313" key="5">
    <source>
        <dbReference type="WBParaSite" id="TCLT_0000561701-mRNA-1"/>
    </source>
</evidence>
<dbReference type="SUPFAM" id="SSF48726">
    <property type="entry name" value="Immunoglobulin"/>
    <property type="match status" value="1"/>
</dbReference>
<dbReference type="Pfam" id="PF00069">
    <property type="entry name" value="Pkinase"/>
    <property type="match status" value="1"/>
</dbReference>
<keyword evidence="4" id="KW-1185">Reference proteome</keyword>
<proteinExistence type="predicted"/>
<dbReference type="PROSITE" id="PS50011">
    <property type="entry name" value="PROTEIN_KINASE_DOM"/>
    <property type="match status" value="1"/>
</dbReference>
<dbReference type="SUPFAM" id="SSF49265">
    <property type="entry name" value="Fibronectin type III"/>
    <property type="match status" value="1"/>
</dbReference>
<dbReference type="CDD" id="cd00063">
    <property type="entry name" value="FN3"/>
    <property type="match status" value="1"/>
</dbReference>
<dbReference type="InterPro" id="IPR013098">
    <property type="entry name" value="Ig_I-set"/>
</dbReference>
<dbReference type="InterPro" id="IPR036179">
    <property type="entry name" value="Ig-like_dom_sf"/>
</dbReference>
<dbReference type="OMA" id="CIAMKKM"/>
<dbReference type="Gene3D" id="2.60.40.10">
    <property type="entry name" value="Immunoglobulins"/>
    <property type="match status" value="2"/>
</dbReference>
<dbReference type="OrthoDB" id="2570713at2759"/>
<protein>
    <submittedName>
        <fullName evidence="5">Protein kinase domain-containing protein</fullName>
    </submittedName>
</protein>
<dbReference type="GO" id="GO:0005524">
    <property type="term" value="F:ATP binding"/>
    <property type="evidence" value="ECO:0007669"/>
    <property type="project" value="InterPro"/>
</dbReference>
<dbReference type="InterPro" id="IPR011009">
    <property type="entry name" value="Kinase-like_dom_sf"/>
</dbReference>
<evidence type="ECO:0000313" key="3">
    <source>
        <dbReference type="EMBL" id="VDN02871.1"/>
    </source>
</evidence>
<dbReference type="EMBL" id="UYYF01004350">
    <property type="protein sequence ID" value="VDN02871.1"/>
    <property type="molecule type" value="Genomic_DNA"/>
</dbReference>
<name>A0A0N5CYT0_THECL</name>
<dbReference type="GO" id="GO:0004672">
    <property type="term" value="F:protein kinase activity"/>
    <property type="evidence" value="ECO:0007669"/>
    <property type="project" value="InterPro"/>
</dbReference>
<evidence type="ECO:0000313" key="4">
    <source>
        <dbReference type="Proteomes" id="UP000276776"/>
    </source>
</evidence>
<reference evidence="5" key="1">
    <citation type="submission" date="2017-02" db="UniProtKB">
        <authorList>
            <consortium name="WormBaseParasite"/>
        </authorList>
    </citation>
    <scope>IDENTIFICATION</scope>
</reference>
<evidence type="ECO:0000259" key="1">
    <source>
        <dbReference type="PROSITE" id="PS50011"/>
    </source>
</evidence>